<dbReference type="SUPFAM" id="SSF51735">
    <property type="entry name" value="NAD(P)-binding Rossmann-fold domains"/>
    <property type="match status" value="1"/>
</dbReference>
<dbReference type="InterPro" id="IPR036291">
    <property type="entry name" value="NAD(P)-bd_dom_sf"/>
</dbReference>
<evidence type="ECO:0000313" key="5">
    <source>
        <dbReference type="Proteomes" id="UP000766336"/>
    </source>
</evidence>
<dbReference type="InterPro" id="IPR002347">
    <property type="entry name" value="SDR_fam"/>
</dbReference>
<gene>
    <name evidence="4" type="ORF">KHU32_15850</name>
</gene>
<dbReference type="PRINTS" id="PR00080">
    <property type="entry name" value="SDRFAMILY"/>
</dbReference>
<dbReference type="PROSITE" id="PS00061">
    <property type="entry name" value="ADH_SHORT"/>
    <property type="match status" value="1"/>
</dbReference>
<dbReference type="Pfam" id="PF13561">
    <property type="entry name" value="adh_short_C2"/>
    <property type="match status" value="1"/>
</dbReference>
<proteinExistence type="inferred from homology"/>
<dbReference type="Proteomes" id="UP000766336">
    <property type="component" value="Unassembled WGS sequence"/>
</dbReference>
<dbReference type="InterPro" id="IPR020904">
    <property type="entry name" value="Sc_DH/Rdtase_CS"/>
</dbReference>
<comment type="similarity">
    <text evidence="1">Belongs to the short-chain dehydrogenases/reductases (SDR) family.</text>
</comment>
<evidence type="ECO:0000256" key="2">
    <source>
        <dbReference type="ARBA" id="ARBA00023002"/>
    </source>
</evidence>
<name>A0ABS5QFS7_9PROT</name>
<comment type="caution">
    <text evidence="4">The sequence shown here is derived from an EMBL/GenBank/DDBJ whole genome shotgun (WGS) entry which is preliminary data.</text>
</comment>
<keyword evidence="2" id="KW-0560">Oxidoreductase</keyword>
<feature type="region of interest" description="Disordered" evidence="3">
    <location>
        <begin position="1"/>
        <end position="20"/>
    </location>
</feature>
<organism evidence="4 5">
    <name type="scientific">Roseococcus pinisoli</name>
    <dbReference type="NCBI Taxonomy" id="2835040"/>
    <lineage>
        <taxon>Bacteria</taxon>
        <taxon>Pseudomonadati</taxon>
        <taxon>Pseudomonadota</taxon>
        <taxon>Alphaproteobacteria</taxon>
        <taxon>Acetobacterales</taxon>
        <taxon>Roseomonadaceae</taxon>
        <taxon>Roseococcus</taxon>
    </lineage>
</organism>
<evidence type="ECO:0000313" key="4">
    <source>
        <dbReference type="EMBL" id="MBS7812424.1"/>
    </source>
</evidence>
<dbReference type="RefSeq" id="WP_213671132.1">
    <property type="nucleotide sequence ID" value="NZ_JAHCDA010000003.1"/>
</dbReference>
<dbReference type="Gene3D" id="3.40.50.720">
    <property type="entry name" value="NAD(P)-binding Rossmann-like Domain"/>
    <property type="match status" value="1"/>
</dbReference>
<accession>A0ABS5QFS7</accession>
<protein>
    <submittedName>
        <fullName evidence="4">SDR family oxidoreductase</fullName>
    </submittedName>
</protein>
<dbReference type="InterPro" id="IPR051122">
    <property type="entry name" value="SDR_DHRS6-like"/>
</dbReference>
<dbReference type="PRINTS" id="PR00081">
    <property type="entry name" value="GDHRDH"/>
</dbReference>
<dbReference type="EMBL" id="JAHCDA010000003">
    <property type="protein sequence ID" value="MBS7812424.1"/>
    <property type="molecule type" value="Genomic_DNA"/>
</dbReference>
<reference evidence="4 5" key="1">
    <citation type="submission" date="2021-05" db="EMBL/GenBank/DDBJ databases">
        <title>Roseococcus sp. XZZS9, whole genome shotgun sequencing project.</title>
        <authorList>
            <person name="Zhao G."/>
            <person name="Shen L."/>
        </authorList>
    </citation>
    <scope>NUCLEOTIDE SEQUENCE [LARGE SCALE GENOMIC DNA]</scope>
    <source>
        <strain evidence="4 5">XZZS9</strain>
    </source>
</reference>
<dbReference type="CDD" id="cd05233">
    <property type="entry name" value="SDR_c"/>
    <property type="match status" value="1"/>
</dbReference>
<evidence type="ECO:0000256" key="1">
    <source>
        <dbReference type="ARBA" id="ARBA00006484"/>
    </source>
</evidence>
<sequence>MAPSDDRGTQPGGQNRSGGRLSGKRVLILGAGSVGEGIGNGRAMAVLFAREGAQVACVDLHLAAAEETTALIAKEGGQAFALSGDVTQESEIARIVEATLSAFGGIDILVNNVGGSVPGGPEELTPEAWHRQFHHNLHYVHLSTRAVLPLMKKQGGGAIVNLSSIAAMRNIGNDLMAYAASKAGVTALSKMIAVRYAPHGIRCNVVVPGLMHTPLVEARLAGQRSGGDIAAIVAKRNAQPPMGRMGDAWDVAYAALYLASDEAKYVTGVEIVVDGGLTLKTP</sequence>
<dbReference type="PANTHER" id="PTHR43477:SF1">
    <property type="entry name" value="DIHYDROANTICAPSIN 7-DEHYDROGENASE"/>
    <property type="match status" value="1"/>
</dbReference>
<evidence type="ECO:0000256" key="3">
    <source>
        <dbReference type="SAM" id="MobiDB-lite"/>
    </source>
</evidence>
<keyword evidence="5" id="KW-1185">Reference proteome</keyword>
<dbReference type="PANTHER" id="PTHR43477">
    <property type="entry name" value="DIHYDROANTICAPSIN 7-DEHYDROGENASE"/>
    <property type="match status" value="1"/>
</dbReference>